<protein>
    <submittedName>
        <fullName evidence="3">Uncharacterized protein</fullName>
    </submittedName>
</protein>
<evidence type="ECO:0000259" key="1">
    <source>
        <dbReference type="Pfam" id="PF13175"/>
    </source>
</evidence>
<dbReference type="PANTHER" id="PTHR43581">
    <property type="entry name" value="ATP/GTP PHOSPHATASE"/>
    <property type="match status" value="1"/>
</dbReference>
<dbReference type="InterPro" id="IPR027417">
    <property type="entry name" value="P-loop_NTPase"/>
</dbReference>
<dbReference type="InterPro" id="IPR034139">
    <property type="entry name" value="TOPRIM_OLD"/>
</dbReference>
<feature type="domain" description="Endonuclease GajA/Old nuclease/RecF-like AAA" evidence="1">
    <location>
        <begin position="1"/>
        <end position="430"/>
    </location>
</feature>
<comment type="caution">
    <text evidence="3">The sequence shown here is derived from an EMBL/GenBank/DDBJ whole genome shotgun (WGS) entry which is preliminary data.</text>
</comment>
<dbReference type="CDD" id="cd01026">
    <property type="entry name" value="TOPRIM_OLD"/>
    <property type="match status" value="1"/>
</dbReference>
<dbReference type="Pfam" id="PF20469">
    <property type="entry name" value="OLD-like_TOPRIM"/>
    <property type="match status" value="1"/>
</dbReference>
<evidence type="ECO:0000313" key="3">
    <source>
        <dbReference type="EMBL" id="KKN00402.1"/>
    </source>
</evidence>
<dbReference type="SUPFAM" id="SSF52540">
    <property type="entry name" value="P-loop containing nucleoside triphosphate hydrolases"/>
    <property type="match status" value="1"/>
</dbReference>
<evidence type="ECO:0000259" key="2">
    <source>
        <dbReference type="Pfam" id="PF20469"/>
    </source>
</evidence>
<dbReference type="EMBL" id="LAZR01005380">
    <property type="protein sequence ID" value="KKN00402.1"/>
    <property type="molecule type" value="Genomic_DNA"/>
</dbReference>
<accession>A0A0F9MM05</accession>
<feature type="domain" description="OLD protein-like TOPRIM" evidence="2">
    <location>
        <begin position="499"/>
        <end position="564"/>
    </location>
</feature>
<sequence length="697" mass="80217">MQIDEIIIRNYKNFKDLTINLANFNLIVGENNIGKTNLVSAIKDILDPNRSYGKFRIDEDDFIDIRNPVEIIISFKNLTDIDKENLEPEMINPTENTTFVRFTASLDENSKIIKKDLVVLPSLDNIADTSVYNISFEMKRHFQYYLIPAIRNARDAITSKRSGDLNKIIEMFLPNFQISINTLKLKLIAEFTLLVDELDGVEQFIELRDTINAESLRFQELPSKFTEDEKDIFISIFNNFKAVKVTIDPLLTTNVDDLPDGKIQGIKSTNNNLIEKLGIFKKRIENHLLLNKLRAIFDDLDGKRKLDREFKGMIDLFMPSMNLVLSFLSINDNELFKDVNIEIDSFSLLDQGTGHQSYFVIALKLLRIKSILDEINAKSVILAIEEPEAHLHPHLQRQLIENLKKIQRQFKLNNQINIQFIITTHSSNIISKIKHDELRILRRDQGGFTISKEVSENMFETLIDLILGPNRNDQELRKKKKRSLINVSDKIFTFYPEVFFSKLAIIGEGETEEGAIPMFAKTVNKSFDRIGISYINAGSDGTIDFYARLLKYFSIPYLYIKDRDKNRIITGLPQEYITDRKGFEEEVIDTLPSYKILEAFIELFGDTYLENICNEIKDKEPSLVIVGGVDEVLEALKSNPIPIPSIKTVLKKYMKKRKGLMLGRLIGKKCEINEIPDVYKRVIINAESYIEDGSLNG</sequence>
<dbReference type="InterPro" id="IPR041685">
    <property type="entry name" value="AAA_GajA/Old/RecF-like"/>
</dbReference>
<gene>
    <name evidence="3" type="ORF">LCGC14_1138150</name>
</gene>
<dbReference type="AlphaFoldDB" id="A0A0F9MM05"/>
<dbReference type="Gene3D" id="3.40.50.300">
    <property type="entry name" value="P-loop containing nucleotide triphosphate hydrolases"/>
    <property type="match status" value="2"/>
</dbReference>
<name>A0A0F9MM05_9ZZZZ</name>
<dbReference type="InterPro" id="IPR051396">
    <property type="entry name" value="Bact_Antivir_Def_Nuclease"/>
</dbReference>
<organism evidence="3">
    <name type="scientific">marine sediment metagenome</name>
    <dbReference type="NCBI Taxonomy" id="412755"/>
    <lineage>
        <taxon>unclassified sequences</taxon>
        <taxon>metagenomes</taxon>
        <taxon>ecological metagenomes</taxon>
    </lineage>
</organism>
<dbReference type="Pfam" id="PF13175">
    <property type="entry name" value="AAA_15"/>
    <property type="match status" value="1"/>
</dbReference>
<dbReference type="PANTHER" id="PTHR43581:SF4">
    <property type="entry name" value="ATP_GTP PHOSPHATASE"/>
    <property type="match status" value="1"/>
</dbReference>
<proteinExistence type="predicted"/>
<reference evidence="3" key="1">
    <citation type="journal article" date="2015" name="Nature">
        <title>Complex archaea that bridge the gap between prokaryotes and eukaryotes.</title>
        <authorList>
            <person name="Spang A."/>
            <person name="Saw J.H."/>
            <person name="Jorgensen S.L."/>
            <person name="Zaremba-Niedzwiedzka K."/>
            <person name="Martijn J."/>
            <person name="Lind A.E."/>
            <person name="van Eijk R."/>
            <person name="Schleper C."/>
            <person name="Guy L."/>
            <person name="Ettema T.J."/>
        </authorList>
    </citation>
    <scope>NUCLEOTIDE SEQUENCE</scope>
</reference>